<dbReference type="Proteomes" id="UP000254033">
    <property type="component" value="Unassembled WGS sequence"/>
</dbReference>
<protein>
    <submittedName>
        <fullName evidence="2">Uncharacterized protein</fullName>
    </submittedName>
</protein>
<dbReference type="AlphaFoldDB" id="A0A378IR68"/>
<feature type="coiled-coil region" evidence="1">
    <location>
        <begin position="297"/>
        <end position="324"/>
    </location>
</feature>
<evidence type="ECO:0000313" key="2">
    <source>
        <dbReference type="EMBL" id="STX37716.1"/>
    </source>
</evidence>
<dbReference type="EMBL" id="UGNY01000001">
    <property type="protein sequence ID" value="STX37716.1"/>
    <property type="molecule type" value="Genomic_DNA"/>
</dbReference>
<evidence type="ECO:0000256" key="1">
    <source>
        <dbReference type="SAM" id="Coils"/>
    </source>
</evidence>
<proteinExistence type="predicted"/>
<reference evidence="2 3" key="1">
    <citation type="submission" date="2018-06" db="EMBL/GenBank/DDBJ databases">
        <authorList>
            <consortium name="Pathogen Informatics"/>
            <person name="Doyle S."/>
        </authorList>
    </citation>
    <scope>NUCLEOTIDE SEQUENCE [LARGE SCALE GENOMIC DNA]</scope>
    <source>
        <strain evidence="2 3">NCTC11978</strain>
    </source>
</reference>
<organism evidence="2 3">
    <name type="scientific">Legionella feeleii</name>
    <dbReference type="NCBI Taxonomy" id="453"/>
    <lineage>
        <taxon>Bacteria</taxon>
        <taxon>Pseudomonadati</taxon>
        <taxon>Pseudomonadota</taxon>
        <taxon>Gammaproteobacteria</taxon>
        <taxon>Legionellales</taxon>
        <taxon>Legionellaceae</taxon>
        <taxon>Legionella</taxon>
    </lineage>
</organism>
<keyword evidence="1" id="KW-0175">Coiled coil</keyword>
<name>A0A378IR68_9GAMM</name>
<gene>
    <name evidence="2" type="ORF">NCTC11978_00893</name>
</gene>
<accession>A0A378IR68</accession>
<evidence type="ECO:0000313" key="3">
    <source>
        <dbReference type="Proteomes" id="UP000254033"/>
    </source>
</evidence>
<sequence length="333" mass="39281">MLIKKESYKLIYNEIHRIYYELEMDMPPLPPYDPSVTWKDYEIDTPAFQLTALDKADMSPYLIHMTGREEILGILSGVENNKGQIKASAPIEAKSEWYKSKVVCFSESPLFAIDAFRYIKFRRWRNDHLFGIGFSKEKLVEKNVRPVFYMDNVLVGAVNYLHEFLNAPDSDVGEMEETFKGFIDKVIPLMHPLGETEAKQGFTWEREWRYSVSGNFDFDYSDIEIVCCPKNEKDKITDVLGEFKDKIIFVESWDQYDDIRSFLKSRKQVWENKSYESGEINNLDILKTDLMKELHKLSAYQQYIQKLQTELMDIQEHKQFLEDKIKIIDETKS</sequence>